<evidence type="ECO:0000256" key="6">
    <source>
        <dbReference type="SAM" id="MobiDB-lite"/>
    </source>
</evidence>
<evidence type="ECO:0000313" key="8">
    <source>
        <dbReference type="EMBL" id="RKO91699.1"/>
    </source>
</evidence>
<feature type="compositionally biased region" description="Pro residues" evidence="6">
    <location>
        <begin position="108"/>
        <end position="119"/>
    </location>
</feature>
<reference evidence="9" key="1">
    <citation type="journal article" date="2018" name="Nat. Microbiol.">
        <title>Leveraging single-cell genomics to expand the fungal tree of life.</title>
        <authorList>
            <person name="Ahrendt S.R."/>
            <person name="Quandt C.A."/>
            <person name="Ciobanu D."/>
            <person name="Clum A."/>
            <person name="Salamov A."/>
            <person name="Andreopoulos B."/>
            <person name="Cheng J.F."/>
            <person name="Woyke T."/>
            <person name="Pelin A."/>
            <person name="Henrissat B."/>
            <person name="Reynolds N.K."/>
            <person name="Benny G.L."/>
            <person name="Smith M.E."/>
            <person name="James T.Y."/>
            <person name="Grigoriev I.V."/>
        </authorList>
    </citation>
    <scope>NUCLEOTIDE SEQUENCE [LARGE SCALE GENOMIC DNA]</scope>
</reference>
<keyword evidence="3 5" id="KW-0863">Zinc-finger</keyword>
<keyword evidence="9" id="KW-1185">Reference proteome</keyword>
<accession>A0A4P9WFY4</accession>
<dbReference type="OrthoDB" id="3269380at2759"/>
<sequence>MAHPHHHYYPLKRDAGDPPTSSAPESPKRRRLDSSLSPVPVAPSPPSLASDMEEDARSSLSEERAPAGDRAPSVAPALDAAPEPAAAANATDSSTSVTTATTTQTAAPAPPPTTEPNPFPIGLQPPTDEDKPYLCIYAECGKRYKKLNGLVSHHHQTHVVFTVPGDQKPFKCTVGGCDKAYKNSNGLAYHLETAHIAVAAGTTGAAPLQSALPRLLAPAPLPQPAVPQPAAKLPSAQRPAKIVVPKKEREVDDAKKPFVCPFSDCTKAYKNPNGLAYHLTKGKAGHNVSEADLPAILRGAMENSPLPDDYSEETPEKEDIPAPQPDNPFTCRTCLRSFSSNSSLEYHRAMIHSHRPTLPTPAPAAAAPTPVPTPAPAAVPTPTTAAANPPAPATPSARKRQRPSTSEPHVADIDQDANYDARHPHHPAHYSTWRPYYDNETPTETEAAV</sequence>
<feature type="compositionally biased region" description="Pro residues" evidence="6">
    <location>
        <begin position="369"/>
        <end position="379"/>
    </location>
</feature>
<keyword evidence="1" id="KW-0479">Metal-binding</keyword>
<feature type="domain" description="C2H2-type" evidence="7">
    <location>
        <begin position="329"/>
        <end position="357"/>
    </location>
</feature>
<feature type="compositionally biased region" description="Low complexity" evidence="6">
    <location>
        <begin position="75"/>
        <end position="107"/>
    </location>
</feature>
<dbReference type="InterPro" id="IPR036236">
    <property type="entry name" value="Znf_C2H2_sf"/>
</dbReference>
<dbReference type="EMBL" id="KZ994944">
    <property type="protein sequence ID" value="RKO91699.1"/>
    <property type="molecule type" value="Genomic_DNA"/>
</dbReference>
<evidence type="ECO:0000256" key="5">
    <source>
        <dbReference type="PROSITE-ProRule" id="PRU00042"/>
    </source>
</evidence>
<dbReference type="Pfam" id="PF00096">
    <property type="entry name" value="zf-C2H2"/>
    <property type="match status" value="2"/>
</dbReference>
<dbReference type="Proteomes" id="UP000269721">
    <property type="component" value="Unassembled WGS sequence"/>
</dbReference>
<evidence type="ECO:0000259" key="7">
    <source>
        <dbReference type="PROSITE" id="PS50157"/>
    </source>
</evidence>
<dbReference type="AlphaFoldDB" id="A0A4P9WFY4"/>
<dbReference type="InterPro" id="IPR051580">
    <property type="entry name" value="ZnF-Chromatin_assoc"/>
</dbReference>
<protein>
    <recommendedName>
        <fullName evidence="7">C2H2-type domain-containing protein</fullName>
    </recommendedName>
</protein>
<dbReference type="Gene3D" id="3.30.160.60">
    <property type="entry name" value="Classic Zinc Finger"/>
    <property type="match status" value="2"/>
</dbReference>
<keyword evidence="4" id="KW-0862">Zinc</keyword>
<keyword evidence="2" id="KW-0677">Repeat</keyword>
<feature type="region of interest" description="Disordered" evidence="6">
    <location>
        <begin position="1"/>
        <end position="125"/>
    </location>
</feature>
<dbReference type="SUPFAM" id="SSF57667">
    <property type="entry name" value="beta-beta-alpha zinc fingers"/>
    <property type="match status" value="2"/>
</dbReference>
<feature type="compositionally biased region" description="Basic residues" evidence="6">
    <location>
        <begin position="1"/>
        <end position="10"/>
    </location>
</feature>
<feature type="domain" description="C2H2-type" evidence="7">
    <location>
        <begin position="133"/>
        <end position="158"/>
    </location>
</feature>
<feature type="region of interest" description="Disordered" evidence="6">
    <location>
        <begin position="354"/>
        <end position="449"/>
    </location>
</feature>
<feature type="region of interest" description="Disordered" evidence="6">
    <location>
        <begin position="301"/>
        <end position="328"/>
    </location>
</feature>
<feature type="compositionally biased region" description="Basic and acidic residues" evidence="6">
    <location>
        <begin position="55"/>
        <end position="67"/>
    </location>
</feature>
<evidence type="ECO:0000313" key="9">
    <source>
        <dbReference type="Proteomes" id="UP000269721"/>
    </source>
</evidence>
<gene>
    <name evidence="8" type="ORF">BDK51DRAFT_34539</name>
</gene>
<feature type="region of interest" description="Disordered" evidence="6">
    <location>
        <begin position="226"/>
        <end position="248"/>
    </location>
</feature>
<dbReference type="GO" id="GO:0008270">
    <property type="term" value="F:zinc ion binding"/>
    <property type="evidence" value="ECO:0007669"/>
    <property type="project" value="UniProtKB-KW"/>
</dbReference>
<feature type="domain" description="C2H2-type" evidence="7">
    <location>
        <begin position="170"/>
        <end position="195"/>
    </location>
</feature>
<name>A0A4P9WFY4_9FUNG</name>
<evidence type="ECO:0000256" key="1">
    <source>
        <dbReference type="ARBA" id="ARBA00022723"/>
    </source>
</evidence>
<proteinExistence type="predicted"/>
<evidence type="ECO:0000256" key="3">
    <source>
        <dbReference type="ARBA" id="ARBA00022771"/>
    </source>
</evidence>
<evidence type="ECO:0000256" key="2">
    <source>
        <dbReference type="ARBA" id="ARBA00022737"/>
    </source>
</evidence>
<dbReference type="PROSITE" id="PS50157">
    <property type="entry name" value="ZINC_FINGER_C2H2_2"/>
    <property type="match status" value="3"/>
</dbReference>
<dbReference type="InterPro" id="IPR013087">
    <property type="entry name" value="Znf_C2H2_type"/>
</dbReference>
<evidence type="ECO:0000256" key="4">
    <source>
        <dbReference type="ARBA" id="ARBA00022833"/>
    </source>
</evidence>
<dbReference type="PANTHER" id="PTHR23057">
    <property type="entry name" value="JUXTAPOSED WITH ANOTHER ZINC FINGER PROTEIN 1"/>
    <property type="match status" value="1"/>
</dbReference>
<dbReference type="PANTHER" id="PTHR23057:SF0">
    <property type="entry name" value="JUXTAPOSED WITH ANOTHER ZINC FINGER PROTEIN 1"/>
    <property type="match status" value="1"/>
</dbReference>
<dbReference type="PROSITE" id="PS00028">
    <property type="entry name" value="ZINC_FINGER_C2H2_1"/>
    <property type="match status" value="3"/>
</dbReference>
<dbReference type="GO" id="GO:0005634">
    <property type="term" value="C:nucleus"/>
    <property type="evidence" value="ECO:0007669"/>
    <property type="project" value="TreeGrafter"/>
</dbReference>
<feature type="compositionally biased region" description="Polar residues" evidence="6">
    <location>
        <begin position="440"/>
        <end position="449"/>
    </location>
</feature>
<organism evidence="8 9">
    <name type="scientific">Blyttiomyces helicus</name>
    <dbReference type="NCBI Taxonomy" id="388810"/>
    <lineage>
        <taxon>Eukaryota</taxon>
        <taxon>Fungi</taxon>
        <taxon>Fungi incertae sedis</taxon>
        <taxon>Chytridiomycota</taxon>
        <taxon>Chytridiomycota incertae sedis</taxon>
        <taxon>Chytridiomycetes</taxon>
        <taxon>Chytridiomycetes incertae sedis</taxon>
        <taxon>Blyttiomyces</taxon>
    </lineage>
</organism>
<dbReference type="SMART" id="SM00355">
    <property type="entry name" value="ZnF_C2H2"/>
    <property type="match status" value="4"/>
</dbReference>